<proteinExistence type="predicted"/>
<keyword evidence="3" id="KW-1185">Reference proteome</keyword>
<evidence type="ECO:0000313" key="2">
    <source>
        <dbReference type="EMBL" id="MDZ5660982.1"/>
    </source>
</evidence>
<gene>
    <name evidence="2" type="ORF">SFC79_04330</name>
</gene>
<organism evidence="2 3">
    <name type="scientific">Nocardioides renjunii</name>
    <dbReference type="NCBI Taxonomy" id="3095075"/>
    <lineage>
        <taxon>Bacteria</taxon>
        <taxon>Bacillati</taxon>
        <taxon>Actinomycetota</taxon>
        <taxon>Actinomycetes</taxon>
        <taxon>Propionibacteriales</taxon>
        <taxon>Nocardioidaceae</taxon>
        <taxon>Nocardioides</taxon>
    </lineage>
</organism>
<dbReference type="Proteomes" id="UP001291999">
    <property type="component" value="Unassembled WGS sequence"/>
</dbReference>
<evidence type="ECO:0000256" key="1">
    <source>
        <dbReference type="SAM" id="MobiDB-lite"/>
    </source>
</evidence>
<sequence length="104" mass="11090">MDEHKVNPSRGKGPQDAPDGERGREMQEKLDKGIKHAEAMRSQHGAKLDKLLEERGLTHEDLGAVLSAAASPGAVALIPPEVEEIMREAGKITGLKASKGDDDA</sequence>
<dbReference type="RefSeq" id="WP_322423362.1">
    <property type="nucleotide sequence ID" value="NZ_JAXQPW010000001.1"/>
</dbReference>
<feature type="region of interest" description="Disordered" evidence="1">
    <location>
        <begin position="1"/>
        <end position="31"/>
    </location>
</feature>
<protein>
    <submittedName>
        <fullName evidence="2">Uncharacterized protein</fullName>
    </submittedName>
</protein>
<name>A0ABU5K7Y6_9ACTN</name>
<feature type="compositionally biased region" description="Basic and acidic residues" evidence="1">
    <location>
        <begin position="19"/>
        <end position="31"/>
    </location>
</feature>
<reference evidence="2 3" key="1">
    <citation type="submission" date="2023-11" db="EMBL/GenBank/DDBJ databases">
        <title>Novel species in genus Nocardioides.</title>
        <authorList>
            <person name="Zhou H."/>
        </authorList>
    </citation>
    <scope>NUCLEOTIDE SEQUENCE [LARGE SCALE GENOMIC DNA]</scope>
    <source>
        <strain evidence="2 3">S-58</strain>
    </source>
</reference>
<comment type="caution">
    <text evidence="2">The sequence shown here is derived from an EMBL/GenBank/DDBJ whole genome shotgun (WGS) entry which is preliminary data.</text>
</comment>
<dbReference type="EMBL" id="JAXQPW010000001">
    <property type="protein sequence ID" value="MDZ5660982.1"/>
    <property type="molecule type" value="Genomic_DNA"/>
</dbReference>
<evidence type="ECO:0000313" key="3">
    <source>
        <dbReference type="Proteomes" id="UP001291999"/>
    </source>
</evidence>
<accession>A0ABU5K7Y6</accession>